<dbReference type="AlphaFoldDB" id="A0A2S9H1W0"/>
<dbReference type="RefSeq" id="WP_105530823.1">
    <property type="nucleotide sequence ID" value="NZ_PUGF01000004.1"/>
</dbReference>
<dbReference type="InterPro" id="IPR029044">
    <property type="entry name" value="Nucleotide-diphossugar_trans"/>
</dbReference>
<evidence type="ECO:0000259" key="2">
    <source>
        <dbReference type="Pfam" id="PF12804"/>
    </source>
</evidence>
<evidence type="ECO:0000313" key="4">
    <source>
        <dbReference type="Proteomes" id="UP000237839"/>
    </source>
</evidence>
<accession>A0A2S9H1W0</accession>
<dbReference type="GO" id="GO:0016779">
    <property type="term" value="F:nucleotidyltransferase activity"/>
    <property type="evidence" value="ECO:0007669"/>
    <property type="project" value="UniProtKB-ARBA"/>
</dbReference>
<protein>
    <submittedName>
        <fullName evidence="3">Putative MobA-related protein</fullName>
    </submittedName>
</protein>
<dbReference type="CDD" id="cd04182">
    <property type="entry name" value="GT_2_like_f"/>
    <property type="match status" value="1"/>
</dbReference>
<proteinExistence type="predicted"/>
<keyword evidence="4" id="KW-1185">Reference proteome</keyword>
<comment type="caution">
    <text evidence="3">The sequence shown here is derived from an EMBL/GenBank/DDBJ whole genome shotgun (WGS) entry which is preliminary data.</text>
</comment>
<evidence type="ECO:0000313" key="3">
    <source>
        <dbReference type="EMBL" id="PRC93947.1"/>
    </source>
</evidence>
<dbReference type="EMBL" id="PUGF01000004">
    <property type="protein sequence ID" value="PRC93947.1"/>
    <property type="molecule type" value="Genomic_DNA"/>
</dbReference>
<sequence length="194" mass="20442">MSQQNTVGILLAAGGGLRFDPTGVQNKLTQILPSGTPVAVQAAGNLLAVLTKVIAVVRCATLAQQLTEAGCEVHLFSQAEQGMGASLAYVIHHAAGANVDSVLVALADMPYLQTETIRKMLAALAAGTDIVQPYYQQQAGHPVGFSKRHFPALMSLTGDIGARHLLREFSVLQLPVDDAGVVRDIDFLSDLQGK</sequence>
<evidence type="ECO:0000256" key="1">
    <source>
        <dbReference type="ARBA" id="ARBA00022842"/>
    </source>
</evidence>
<dbReference type="PANTHER" id="PTHR43777:SF1">
    <property type="entry name" value="MOLYBDENUM COFACTOR CYTIDYLYLTRANSFERASE"/>
    <property type="match status" value="1"/>
</dbReference>
<dbReference type="InterPro" id="IPR025877">
    <property type="entry name" value="MobA-like_NTP_Trfase"/>
</dbReference>
<dbReference type="OrthoDB" id="5298793at2"/>
<name>A0A2S9H1W0_9BURK</name>
<dbReference type="PANTHER" id="PTHR43777">
    <property type="entry name" value="MOLYBDENUM COFACTOR CYTIDYLYLTRANSFERASE"/>
    <property type="match status" value="1"/>
</dbReference>
<dbReference type="SUPFAM" id="SSF53448">
    <property type="entry name" value="Nucleotide-diphospho-sugar transferases"/>
    <property type="match status" value="1"/>
</dbReference>
<dbReference type="Proteomes" id="UP000237839">
    <property type="component" value="Unassembled WGS sequence"/>
</dbReference>
<dbReference type="Pfam" id="PF12804">
    <property type="entry name" value="NTP_transf_3"/>
    <property type="match status" value="1"/>
</dbReference>
<keyword evidence="1" id="KW-0460">Magnesium</keyword>
<reference evidence="3 4" key="1">
    <citation type="submission" date="2018-02" db="EMBL/GenBank/DDBJ databases">
        <title>Solimicrobium silvestre gen. nov., sp. nov., isolated from alpine forest soil.</title>
        <authorList>
            <person name="Margesin R."/>
            <person name="Albuquerque L."/>
            <person name="Zhang D.-C."/>
            <person name="Froufe H.J.C."/>
            <person name="Severino R."/>
            <person name="Roxo I."/>
            <person name="Egas C."/>
            <person name="Da Costa M.S."/>
        </authorList>
    </citation>
    <scope>NUCLEOTIDE SEQUENCE [LARGE SCALE GENOMIC DNA]</scope>
    <source>
        <strain evidence="3 4">S20-91</strain>
    </source>
</reference>
<dbReference type="Gene3D" id="3.90.550.10">
    <property type="entry name" value="Spore Coat Polysaccharide Biosynthesis Protein SpsA, Chain A"/>
    <property type="match status" value="1"/>
</dbReference>
<feature type="domain" description="MobA-like NTP transferase" evidence="2">
    <location>
        <begin position="8"/>
        <end position="168"/>
    </location>
</feature>
<organism evidence="3 4">
    <name type="scientific">Solimicrobium silvestre</name>
    <dbReference type="NCBI Taxonomy" id="2099400"/>
    <lineage>
        <taxon>Bacteria</taxon>
        <taxon>Pseudomonadati</taxon>
        <taxon>Pseudomonadota</taxon>
        <taxon>Betaproteobacteria</taxon>
        <taxon>Burkholderiales</taxon>
        <taxon>Oxalobacteraceae</taxon>
        <taxon>Solimicrobium</taxon>
    </lineage>
</organism>
<gene>
    <name evidence="3" type="ORF">S2091_1120</name>
</gene>